<sequence length="339" mass="35969">MSNETELVNAQLSLRPNLRVMSTWHKPLMVNVTLMTALVLVSTVGLFLDDRVLLNESIWLKPLKFGFAFAVYSATLAWLLTKLKKAKRFGWWFGLMFAVFGITDVAVIALAASQGTFSHFAEGDSMVNQIVQTVFQYGVPPLLISNLVIGILVLVQRTGDRALSWALRAGLLLSTAGMAVAFALIPASYAGERTVTDANGDKVAMSVGHGIGDPDGTGMPLTNWSSTGGDLRVPHFIGLHGIHVLLLTVLVLAVLAARVAWLRDDRVRAGLVGAVAIGYTGLFAVTTWQAARGQSLIHPDSSTLLAMAGAVLVAAAVALVTVAAGRRRAGSAKELVTAV</sequence>
<feature type="transmembrane region" description="Helical" evidence="1">
    <location>
        <begin position="28"/>
        <end position="48"/>
    </location>
</feature>
<dbReference type="eggNOG" id="ENOG502Z9D4">
    <property type="taxonomic scope" value="Bacteria"/>
</dbReference>
<keyword evidence="3" id="KW-1185">Reference proteome</keyword>
<feature type="transmembrane region" description="Helical" evidence="1">
    <location>
        <begin position="303"/>
        <end position="324"/>
    </location>
</feature>
<evidence type="ECO:0000256" key="1">
    <source>
        <dbReference type="SAM" id="Phobius"/>
    </source>
</evidence>
<dbReference type="STRING" id="446470.Snas_5253"/>
<feature type="transmembrane region" description="Helical" evidence="1">
    <location>
        <begin position="134"/>
        <end position="155"/>
    </location>
</feature>
<proteinExistence type="predicted"/>
<accession>D3QBZ8</accession>
<gene>
    <name evidence="2" type="ordered locus">Snas_5253</name>
</gene>
<name>D3QBZ8_STANL</name>
<feature type="transmembrane region" description="Helical" evidence="1">
    <location>
        <begin position="269"/>
        <end position="291"/>
    </location>
</feature>
<evidence type="ECO:0000313" key="3">
    <source>
        <dbReference type="Proteomes" id="UP000000844"/>
    </source>
</evidence>
<organism evidence="2 3">
    <name type="scientific">Stackebrandtia nassauensis (strain DSM 44728 / CIP 108903 / NRRL B-16338 / NBRC 102104 / LLR-40K-21)</name>
    <dbReference type="NCBI Taxonomy" id="446470"/>
    <lineage>
        <taxon>Bacteria</taxon>
        <taxon>Bacillati</taxon>
        <taxon>Actinomycetota</taxon>
        <taxon>Actinomycetes</taxon>
        <taxon>Glycomycetales</taxon>
        <taxon>Glycomycetaceae</taxon>
        <taxon>Stackebrandtia</taxon>
    </lineage>
</organism>
<dbReference type="Proteomes" id="UP000000844">
    <property type="component" value="Chromosome"/>
</dbReference>
<feature type="transmembrane region" description="Helical" evidence="1">
    <location>
        <begin position="92"/>
        <end position="114"/>
    </location>
</feature>
<keyword evidence="1" id="KW-0472">Membrane</keyword>
<feature type="transmembrane region" description="Helical" evidence="1">
    <location>
        <begin position="167"/>
        <end position="189"/>
    </location>
</feature>
<feature type="transmembrane region" description="Helical" evidence="1">
    <location>
        <begin position="63"/>
        <end position="80"/>
    </location>
</feature>
<protein>
    <submittedName>
        <fullName evidence="2">Uncharacterized protein</fullName>
    </submittedName>
</protein>
<keyword evidence="1" id="KW-0812">Transmembrane</keyword>
<keyword evidence="1" id="KW-1133">Transmembrane helix</keyword>
<evidence type="ECO:0000313" key="2">
    <source>
        <dbReference type="EMBL" id="ADD44887.1"/>
    </source>
</evidence>
<dbReference type="EMBL" id="CP001778">
    <property type="protein sequence ID" value="ADD44887.1"/>
    <property type="molecule type" value="Genomic_DNA"/>
</dbReference>
<dbReference type="HOGENOM" id="CLU_076890_0_0_11"/>
<feature type="transmembrane region" description="Helical" evidence="1">
    <location>
        <begin position="236"/>
        <end position="257"/>
    </location>
</feature>
<dbReference type="AlphaFoldDB" id="D3QBZ8"/>
<reference evidence="2 3" key="1">
    <citation type="journal article" date="2009" name="Stand. Genomic Sci.">
        <title>Complete genome sequence of Stackebrandtia nassauensis type strain (LLR-40K-21).</title>
        <authorList>
            <person name="Munk C."/>
            <person name="Lapidus A."/>
            <person name="Copeland A."/>
            <person name="Jando M."/>
            <person name="Mayilraj S."/>
            <person name="Glavina Del Rio T."/>
            <person name="Nolan M."/>
            <person name="Chen F."/>
            <person name="Lucas S."/>
            <person name="Tice H."/>
            <person name="Cheng J.F."/>
            <person name="Han C."/>
            <person name="Detter J.C."/>
            <person name="Bruce D."/>
            <person name="Goodwin L."/>
            <person name="Chain P."/>
            <person name="Pitluck S."/>
            <person name="Goker M."/>
            <person name="Ovchinikova G."/>
            <person name="Pati A."/>
            <person name="Ivanova N."/>
            <person name="Mavromatis K."/>
            <person name="Chen A."/>
            <person name="Palaniappan K."/>
            <person name="Land M."/>
            <person name="Hauser L."/>
            <person name="Chang Y.J."/>
            <person name="Jeffries C.D."/>
            <person name="Bristow J."/>
            <person name="Eisen J.A."/>
            <person name="Markowitz V."/>
            <person name="Hugenholtz P."/>
            <person name="Kyrpides N.C."/>
            <person name="Klenk H.P."/>
        </authorList>
    </citation>
    <scope>NUCLEOTIDE SEQUENCE [LARGE SCALE GENOMIC DNA]</scope>
    <source>
        <strain evidence="3">DSM 44728 / CIP 108903 / NRRL B-16338 / NBRC 102104 / LLR-40K-21</strain>
    </source>
</reference>
<dbReference type="KEGG" id="sna:Snas_5253"/>